<dbReference type="Proteomes" id="UP000199632">
    <property type="component" value="Unassembled WGS sequence"/>
</dbReference>
<evidence type="ECO:0000256" key="1">
    <source>
        <dbReference type="SAM" id="MobiDB-lite"/>
    </source>
</evidence>
<reference evidence="3" key="1">
    <citation type="submission" date="2016-10" db="EMBL/GenBank/DDBJ databases">
        <authorList>
            <person name="Varghese N."/>
            <person name="Submissions S."/>
        </authorList>
    </citation>
    <scope>NUCLEOTIDE SEQUENCE [LARGE SCALE GENOMIC DNA]</scope>
    <source>
        <strain evidence="3">DSM 44718</strain>
    </source>
</reference>
<sequence length="261" mass="29063">MAWFLNPALTRFRNEVNSRWPRRDKTSDGTIGDAAHQETDSDHNPDKDGSVDAWDMDVDGVDVPKVINAAIRHESIQYVIYNRRITSRSWGLGTWRPYTGTSPHTEHVHFNTRQSHERSTKPWFTEEDDMFEARDRDALTSANFRALGLYQDLDKITFKISNGSTRVEQNVAKAARVALEQKMSAVLTALAGVDEAVAAQLRGEFDQIDAGLADSRAAIDTVDDQVIDRLGAVATPEEQADLLRAVLGDRAKEVGLLLSQG</sequence>
<evidence type="ECO:0000313" key="2">
    <source>
        <dbReference type="EMBL" id="SDZ27182.1"/>
    </source>
</evidence>
<dbReference type="OrthoDB" id="7671932at2"/>
<feature type="compositionally biased region" description="Basic and acidic residues" evidence="1">
    <location>
        <begin position="35"/>
        <end position="50"/>
    </location>
</feature>
<dbReference type="EMBL" id="FNQB01000002">
    <property type="protein sequence ID" value="SDZ27182.1"/>
    <property type="molecule type" value="Genomic_DNA"/>
</dbReference>
<name>A0A1H3RN89_9ACTN</name>
<protein>
    <submittedName>
        <fullName evidence="2">Uncharacterized protein</fullName>
    </submittedName>
</protein>
<proteinExistence type="predicted"/>
<dbReference type="RefSeq" id="WP_090794490.1">
    <property type="nucleotide sequence ID" value="NZ_BOND01000021.1"/>
</dbReference>
<organism evidence="2 3">
    <name type="scientific">Asanoa ishikariensis</name>
    <dbReference type="NCBI Taxonomy" id="137265"/>
    <lineage>
        <taxon>Bacteria</taxon>
        <taxon>Bacillati</taxon>
        <taxon>Actinomycetota</taxon>
        <taxon>Actinomycetes</taxon>
        <taxon>Micromonosporales</taxon>
        <taxon>Micromonosporaceae</taxon>
        <taxon>Asanoa</taxon>
    </lineage>
</organism>
<dbReference type="AlphaFoldDB" id="A0A1H3RN89"/>
<evidence type="ECO:0000313" key="3">
    <source>
        <dbReference type="Proteomes" id="UP000199632"/>
    </source>
</evidence>
<gene>
    <name evidence="2" type="ORF">SAMN05421684_4025</name>
</gene>
<feature type="region of interest" description="Disordered" evidence="1">
    <location>
        <begin position="20"/>
        <end position="51"/>
    </location>
</feature>
<dbReference type="STRING" id="137265.SAMN05421684_4025"/>
<keyword evidence="3" id="KW-1185">Reference proteome</keyword>
<accession>A0A1H3RN89</accession>